<dbReference type="SFLD" id="SFLDS00029">
    <property type="entry name" value="Radical_SAM"/>
    <property type="match status" value="1"/>
</dbReference>
<protein>
    <recommendedName>
        <fullName evidence="5">Radical SAM core domain-containing protein</fullName>
    </recommendedName>
</protein>
<dbReference type="InterPro" id="IPR013785">
    <property type="entry name" value="Aldolase_TIM"/>
</dbReference>
<dbReference type="PANTHER" id="PTHR11228">
    <property type="entry name" value="RADICAL SAM DOMAIN PROTEIN"/>
    <property type="match status" value="1"/>
</dbReference>
<dbReference type="SUPFAM" id="SSF102114">
    <property type="entry name" value="Radical SAM enzymes"/>
    <property type="match status" value="1"/>
</dbReference>
<evidence type="ECO:0000256" key="3">
    <source>
        <dbReference type="ARBA" id="ARBA00023004"/>
    </source>
</evidence>
<keyword evidence="2" id="KW-0479">Metal-binding</keyword>
<dbReference type="InterPro" id="IPR050377">
    <property type="entry name" value="Radical_SAM_PqqE_MftC-like"/>
</dbReference>
<proteinExistence type="predicted"/>
<dbReference type="PROSITE" id="PS51918">
    <property type="entry name" value="RADICAL_SAM"/>
    <property type="match status" value="1"/>
</dbReference>
<dbReference type="NCBIfam" id="TIGR04085">
    <property type="entry name" value="rSAM_more_4Fe4S"/>
    <property type="match status" value="1"/>
</dbReference>
<keyword evidence="3" id="KW-0408">Iron</keyword>
<dbReference type="InterPro" id="IPR006638">
    <property type="entry name" value="Elp3/MiaA/NifB-like_rSAM"/>
</dbReference>
<dbReference type="SMART" id="SM00729">
    <property type="entry name" value="Elp3"/>
    <property type="match status" value="1"/>
</dbReference>
<dbReference type="InterPro" id="IPR007197">
    <property type="entry name" value="rSAM"/>
</dbReference>
<evidence type="ECO:0000313" key="6">
    <source>
        <dbReference type="EMBL" id="OGF31853.1"/>
    </source>
</evidence>
<evidence type="ECO:0000256" key="2">
    <source>
        <dbReference type="ARBA" id="ARBA00022723"/>
    </source>
</evidence>
<dbReference type="PANTHER" id="PTHR11228:SF7">
    <property type="entry name" value="PQQA PEPTIDE CYCLASE"/>
    <property type="match status" value="1"/>
</dbReference>
<reference evidence="6 7" key="1">
    <citation type="journal article" date="2016" name="Nat. Commun.">
        <title>Thousands of microbial genomes shed light on interconnected biogeochemical processes in an aquifer system.</title>
        <authorList>
            <person name="Anantharaman K."/>
            <person name="Brown C.T."/>
            <person name="Hug L.A."/>
            <person name="Sharon I."/>
            <person name="Castelle C.J."/>
            <person name="Probst A.J."/>
            <person name="Thomas B.C."/>
            <person name="Singh A."/>
            <person name="Wilkins M.J."/>
            <person name="Karaoz U."/>
            <person name="Brodie E.L."/>
            <person name="Williams K.H."/>
            <person name="Hubbard S.S."/>
            <person name="Banfield J.F."/>
        </authorList>
    </citation>
    <scope>NUCLEOTIDE SEQUENCE [LARGE SCALE GENOMIC DNA]</scope>
</reference>
<dbReference type="GO" id="GO:0046872">
    <property type="term" value="F:metal ion binding"/>
    <property type="evidence" value="ECO:0007669"/>
    <property type="project" value="UniProtKB-KW"/>
</dbReference>
<evidence type="ECO:0000259" key="5">
    <source>
        <dbReference type="PROSITE" id="PS51918"/>
    </source>
</evidence>
<dbReference type="SFLD" id="SFLDG01067">
    <property type="entry name" value="SPASM/twitch_domain_containing"/>
    <property type="match status" value="1"/>
</dbReference>
<organism evidence="6 7">
    <name type="scientific">Candidatus Falkowbacteria bacterium RIFOXYC2_FULL_36_12</name>
    <dbReference type="NCBI Taxonomy" id="1798002"/>
    <lineage>
        <taxon>Bacteria</taxon>
        <taxon>Candidatus Falkowiibacteriota</taxon>
    </lineage>
</organism>
<gene>
    <name evidence="6" type="ORF">A2478_05210</name>
</gene>
<dbReference type="AlphaFoldDB" id="A0A1F5SZH2"/>
<dbReference type="InterPro" id="IPR023885">
    <property type="entry name" value="4Fe4S-binding_SPASM_dom"/>
</dbReference>
<name>A0A1F5SZH2_9BACT</name>
<dbReference type="Pfam" id="PF04055">
    <property type="entry name" value="Radical_SAM"/>
    <property type="match status" value="1"/>
</dbReference>
<keyword evidence="4" id="KW-0411">Iron-sulfur</keyword>
<dbReference type="Proteomes" id="UP000179001">
    <property type="component" value="Unassembled WGS sequence"/>
</dbReference>
<evidence type="ECO:0000256" key="4">
    <source>
        <dbReference type="ARBA" id="ARBA00023014"/>
    </source>
</evidence>
<dbReference type="GO" id="GO:0051536">
    <property type="term" value="F:iron-sulfur cluster binding"/>
    <property type="evidence" value="ECO:0007669"/>
    <property type="project" value="UniProtKB-KW"/>
</dbReference>
<dbReference type="Gene3D" id="3.20.20.70">
    <property type="entry name" value="Aldolase class I"/>
    <property type="match status" value="1"/>
</dbReference>
<dbReference type="EMBL" id="MFGJ01000007">
    <property type="protein sequence ID" value="OGF31853.1"/>
    <property type="molecule type" value="Genomic_DNA"/>
</dbReference>
<dbReference type="STRING" id="1798002.A2478_05210"/>
<accession>A0A1F5SZH2</accession>
<dbReference type="InterPro" id="IPR058240">
    <property type="entry name" value="rSAM_sf"/>
</dbReference>
<sequence>MVNLTYLFREDDVAIIDPIRRVWYFTNKQGLRIWQERESDLANLAKKENVTIEEILDYLEDVQDTLYGEVEYATPIRGASIHVSNKCNLKCSYCRYSCTNSDYPVVSPKNIDWFLDELSKEDTKSITITGGEPLLEWGVVQDIIEKSKIRGIVNFGILTNGLVNLSNEQLLFLANNKVSLQVSLDSLKDDVNYMLRGVASSAVQRKIIEMLNCGIECRISMVLTRYNVKEVEDMIDWCLRHNLLGLHFVFLERGGRASDFWEKYVLLEDELISVFSKCLDLWCEGKVPEAFFNEFYRIKQTVLEPHMMHTCNAAINNCCLAPSGIYPCTNFVDNHQMKLGEVGHLPLSEIKNRFDTVNRFNYQKQDDCRLCDFGWLCCGGCIDRYQLMDDNKDPYCEVLKFMYKTIFWHTLRQEERGTQ</sequence>
<evidence type="ECO:0000313" key="7">
    <source>
        <dbReference type="Proteomes" id="UP000179001"/>
    </source>
</evidence>
<dbReference type="CDD" id="cd01335">
    <property type="entry name" value="Radical_SAM"/>
    <property type="match status" value="1"/>
</dbReference>
<feature type="domain" description="Radical SAM core" evidence="5">
    <location>
        <begin position="73"/>
        <end position="284"/>
    </location>
</feature>
<evidence type="ECO:0000256" key="1">
    <source>
        <dbReference type="ARBA" id="ARBA00022691"/>
    </source>
</evidence>
<dbReference type="SFLD" id="SFLDG01386">
    <property type="entry name" value="main_SPASM_domain-containing"/>
    <property type="match status" value="1"/>
</dbReference>
<comment type="caution">
    <text evidence="6">The sequence shown here is derived from an EMBL/GenBank/DDBJ whole genome shotgun (WGS) entry which is preliminary data.</text>
</comment>
<keyword evidence="1" id="KW-0949">S-adenosyl-L-methionine</keyword>
<dbReference type="GO" id="GO:0003824">
    <property type="term" value="F:catalytic activity"/>
    <property type="evidence" value="ECO:0007669"/>
    <property type="project" value="InterPro"/>
</dbReference>